<gene>
    <name evidence="1" type="ORF">DWX41_14880</name>
</gene>
<dbReference type="AlphaFoldDB" id="A0A3E2WRQ2"/>
<accession>A0A3E2WRQ2</accession>
<sequence length="169" mass="18786">MNGNKKHSPVVNIGSSLLLVIFLVLCLVTFATLSLSSARSDYGFSSRLAERKTDYYRASSQAETILDQIDTVLAEAYKNARGTYYSTVEKKLSALTPVVDTDDVVLELNISAEKPSVSYQVPVNDKQFLSVVLELLPADKEEAGFYRVTQWKVVSQAEWKGDNTLKLIK</sequence>
<evidence type="ECO:0000313" key="2">
    <source>
        <dbReference type="Proteomes" id="UP000261111"/>
    </source>
</evidence>
<dbReference type="RefSeq" id="WP_025653974.1">
    <property type="nucleotide sequence ID" value="NZ_QVIA01000017.1"/>
</dbReference>
<name>A0A3E2WRQ2_9FIRM</name>
<reference evidence="1 2" key="1">
    <citation type="submission" date="2018-08" db="EMBL/GenBank/DDBJ databases">
        <title>A genome reference for cultivated species of the human gut microbiota.</title>
        <authorList>
            <person name="Zou Y."/>
            <person name="Xue W."/>
            <person name="Luo G."/>
        </authorList>
    </citation>
    <scope>NUCLEOTIDE SEQUENCE [LARGE SCALE GENOMIC DNA]</scope>
    <source>
        <strain evidence="1 2">AF19-21</strain>
    </source>
</reference>
<organism evidence="1 2">
    <name type="scientific">Hungatella hathewayi</name>
    <dbReference type="NCBI Taxonomy" id="154046"/>
    <lineage>
        <taxon>Bacteria</taxon>
        <taxon>Bacillati</taxon>
        <taxon>Bacillota</taxon>
        <taxon>Clostridia</taxon>
        <taxon>Lachnospirales</taxon>
        <taxon>Lachnospiraceae</taxon>
        <taxon>Hungatella</taxon>
    </lineage>
</organism>
<protein>
    <submittedName>
        <fullName evidence="1">Uncharacterized protein</fullName>
    </submittedName>
</protein>
<comment type="caution">
    <text evidence="1">The sequence shown here is derived from an EMBL/GenBank/DDBJ whole genome shotgun (WGS) entry which is preliminary data.</text>
</comment>
<dbReference type="Proteomes" id="UP000261111">
    <property type="component" value="Unassembled WGS sequence"/>
</dbReference>
<proteinExistence type="predicted"/>
<evidence type="ECO:0000313" key="1">
    <source>
        <dbReference type="EMBL" id="RGC29336.1"/>
    </source>
</evidence>
<dbReference type="EMBL" id="QVIA01000017">
    <property type="protein sequence ID" value="RGC29336.1"/>
    <property type="molecule type" value="Genomic_DNA"/>
</dbReference>
<dbReference type="GeneID" id="93332056"/>